<evidence type="ECO:0000313" key="11">
    <source>
        <dbReference type="EMBL" id="RZE16648.1"/>
    </source>
</evidence>
<feature type="domain" description="Major facilitator superfamily (MFS) profile" evidence="10">
    <location>
        <begin position="36"/>
        <end position="481"/>
    </location>
</feature>
<dbReference type="GO" id="GO:0046677">
    <property type="term" value="P:response to antibiotic"/>
    <property type="evidence" value="ECO:0007669"/>
    <property type="project" value="UniProtKB-KW"/>
</dbReference>
<feature type="transmembrane region" description="Helical" evidence="9">
    <location>
        <begin position="416"/>
        <end position="438"/>
    </location>
</feature>
<dbReference type="InterPro" id="IPR036259">
    <property type="entry name" value="MFS_trans_sf"/>
</dbReference>
<keyword evidence="7" id="KW-0046">Antibiotic resistance</keyword>
<dbReference type="Gene3D" id="1.20.1250.20">
    <property type="entry name" value="MFS general substrate transporter like domains"/>
    <property type="match status" value="1"/>
</dbReference>
<name>A0A8G2DZ73_9ACTN</name>
<protein>
    <submittedName>
        <fullName evidence="11">MFS transporter</fullName>
    </submittedName>
</protein>
<feature type="transmembrane region" description="Helical" evidence="9">
    <location>
        <begin position="74"/>
        <end position="90"/>
    </location>
</feature>
<keyword evidence="3" id="KW-1003">Cell membrane</keyword>
<feature type="transmembrane region" description="Helical" evidence="9">
    <location>
        <begin position="190"/>
        <end position="210"/>
    </location>
</feature>
<dbReference type="GO" id="GO:0005886">
    <property type="term" value="C:plasma membrane"/>
    <property type="evidence" value="ECO:0007669"/>
    <property type="project" value="UniProtKB-SubCell"/>
</dbReference>
<dbReference type="InterPro" id="IPR020846">
    <property type="entry name" value="MFS_dom"/>
</dbReference>
<sequence length="483" mass="49391">MSAETPPPTETTTPAETTTPSGTGPPDGPPRGRLLVLLAVVGAEFMLQLDGTIVNVALPGLRSDLDLGISEASWVVNGFFLAFAGLLLPAGRLGDLLGHRRLFLWGVGLVGAASLLAGLAPNLPVLVAGRALQGAGAAVAGPAGLALLTREFTGPRRERAFSLYAVVTGLGAVSGMLLGALLTWLGDWRWTLLVNVPVALTVVLLGARTLSPAPPRPDRRPAGLPGAALVVGALTALVYGLVRAADHGWNDTAALLCLGGALLLGAAWVTVDRRSAEPLVPPHVLADRRRAGGFLGLVTLAAVLTSFLFLMVQYLDAVLGLGPLGTGLAILPFGLSLLVTTQLLDRFLAGLGHRPRAVTGLAVVLLAVLWLTRLHEDSGYITGMLGPTTLLGIGVGLALVPLNLTILATTRPEDTGVTAGILQAALTVGGTLGLALLLVPYNRAGGEPGAAVPAAFDWSAGIAGLSLLTVAACRYLPGRAPRE</sequence>
<dbReference type="AlphaFoldDB" id="A0A8G2DZ73"/>
<reference evidence="11 12" key="1">
    <citation type="submission" date="2017-12" db="EMBL/GenBank/DDBJ databases">
        <title>Population genomics insights into the ecological differentiation and adaptive evolution in streptomycetes.</title>
        <authorList>
            <person name="Li Y."/>
            <person name="Huang Y."/>
        </authorList>
    </citation>
    <scope>NUCLEOTIDE SEQUENCE [LARGE SCALE GENOMIC DNA]</scope>
    <source>
        <strain evidence="11 12">NBRC 100770</strain>
    </source>
</reference>
<feature type="transmembrane region" description="Helical" evidence="9">
    <location>
        <begin position="102"/>
        <end position="119"/>
    </location>
</feature>
<proteinExistence type="predicted"/>
<accession>A0A8G2DZ73</accession>
<feature type="transmembrane region" description="Helical" evidence="9">
    <location>
        <begin position="161"/>
        <end position="184"/>
    </location>
</feature>
<dbReference type="CDD" id="cd17321">
    <property type="entry name" value="MFS_MMR_MDR_like"/>
    <property type="match status" value="1"/>
</dbReference>
<feature type="transmembrane region" description="Helical" evidence="9">
    <location>
        <begin position="356"/>
        <end position="374"/>
    </location>
</feature>
<keyword evidence="6 9" id="KW-0472">Membrane</keyword>
<dbReference type="PANTHER" id="PTHR42718:SF46">
    <property type="entry name" value="BLR6921 PROTEIN"/>
    <property type="match status" value="1"/>
</dbReference>
<evidence type="ECO:0000313" key="12">
    <source>
        <dbReference type="Proteomes" id="UP000292693"/>
    </source>
</evidence>
<evidence type="ECO:0000256" key="6">
    <source>
        <dbReference type="ARBA" id="ARBA00023136"/>
    </source>
</evidence>
<comment type="caution">
    <text evidence="11">The sequence shown here is derived from an EMBL/GenBank/DDBJ whole genome shotgun (WGS) entry which is preliminary data.</text>
</comment>
<evidence type="ECO:0000256" key="7">
    <source>
        <dbReference type="ARBA" id="ARBA00023251"/>
    </source>
</evidence>
<evidence type="ECO:0000256" key="2">
    <source>
        <dbReference type="ARBA" id="ARBA00022448"/>
    </source>
</evidence>
<evidence type="ECO:0000256" key="8">
    <source>
        <dbReference type="SAM" id="MobiDB-lite"/>
    </source>
</evidence>
<feature type="transmembrane region" description="Helical" evidence="9">
    <location>
        <begin position="458"/>
        <end position="477"/>
    </location>
</feature>
<keyword evidence="2" id="KW-0813">Transport</keyword>
<feature type="transmembrane region" description="Helical" evidence="9">
    <location>
        <begin position="222"/>
        <end position="241"/>
    </location>
</feature>
<dbReference type="GO" id="GO:0022857">
    <property type="term" value="F:transmembrane transporter activity"/>
    <property type="evidence" value="ECO:0007669"/>
    <property type="project" value="InterPro"/>
</dbReference>
<dbReference type="InterPro" id="IPR011701">
    <property type="entry name" value="MFS"/>
</dbReference>
<dbReference type="SUPFAM" id="SSF103473">
    <property type="entry name" value="MFS general substrate transporter"/>
    <property type="match status" value="1"/>
</dbReference>
<evidence type="ECO:0000256" key="9">
    <source>
        <dbReference type="SAM" id="Phobius"/>
    </source>
</evidence>
<feature type="compositionally biased region" description="Low complexity" evidence="8">
    <location>
        <begin position="10"/>
        <end position="24"/>
    </location>
</feature>
<feature type="transmembrane region" description="Helical" evidence="9">
    <location>
        <begin position="292"/>
        <end position="315"/>
    </location>
</feature>
<dbReference type="PROSITE" id="PS50850">
    <property type="entry name" value="MFS"/>
    <property type="match status" value="1"/>
</dbReference>
<dbReference type="Pfam" id="PF07690">
    <property type="entry name" value="MFS_1"/>
    <property type="match status" value="1"/>
</dbReference>
<feature type="region of interest" description="Disordered" evidence="8">
    <location>
        <begin position="1"/>
        <end position="30"/>
    </location>
</feature>
<evidence type="ECO:0000256" key="4">
    <source>
        <dbReference type="ARBA" id="ARBA00022692"/>
    </source>
</evidence>
<dbReference type="PANTHER" id="PTHR42718">
    <property type="entry name" value="MAJOR FACILITATOR SUPERFAMILY MULTIDRUG TRANSPORTER MFSC"/>
    <property type="match status" value="1"/>
</dbReference>
<dbReference type="Gene3D" id="1.20.1720.10">
    <property type="entry name" value="Multidrug resistance protein D"/>
    <property type="match status" value="1"/>
</dbReference>
<feature type="transmembrane region" description="Helical" evidence="9">
    <location>
        <begin position="321"/>
        <end position="344"/>
    </location>
</feature>
<organism evidence="11 12">
    <name type="scientific">Streptomyces albidoflavus</name>
    <dbReference type="NCBI Taxonomy" id="1886"/>
    <lineage>
        <taxon>Bacteria</taxon>
        <taxon>Bacillati</taxon>
        <taxon>Actinomycetota</taxon>
        <taxon>Actinomycetes</taxon>
        <taxon>Kitasatosporales</taxon>
        <taxon>Streptomycetaceae</taxon>
        <taxon>Streptomyces</taxon>
        <taxon>Streptomyces albidoflavus group</taxon>
    </lineage>
</organism>
<evidence type="ECO:0000256" key="3">
    <source>
        <dbReference type="ARBA" id="ARBA00022475"/>
    </source>
</evidence>
<keyword evidence="5 9" id="KW-1133">Transmembrane helix</keyword>
<evidence type="ECO:0000259" key="10">
    <source>
        <dbReference type="PROSITE" id="PS50850"/>
    </source>
</evidence>
<feature type="transmembrane region" description="Helical" evidence="9">
    <location>
        <begin position="131"/>
        <end position="149"/>
    </location>
</feature>
<gene>
    <name evidence="11" type="ORF">C0Q92_27180</name>
</gene>
<dbReference type="Proteomes" id="UP000292693">
    <property type="component" value="Unassembled WGS sequence"/>
</dbReference>
<dbReference type="EMBL" id="PKLL01000027">
    <property type="protein sequence ID" value="RZE16648.1"/>
    <property type="molecule type" value="Genomic_DNA"/>
</dbReference>
<feature type="transmembrane region" description="Helical" evidence="9">
    <location>
        <begin position="253"/>
        <end position="271"/>
    </location>
</feature>
<keyword evidence="4 9" id="KW-0812">Transmembrane</keyword>
<feature type="transmembrane region" description="Helical" evidence="9">
    <location>
        <begin position="380"/>
        <end position="404"/>
    </location>
</feature>
<evidence type="ECO:0000256" key="1">
    <source>
        <dbReference type="ARBA" id="ARBA00004651"/>
    </source>
</evidence>
<dbReference type="RefSeq" id="WP_030308036.1">
    <property type="nucleotide sequence ID" value="NZ_JOII01000013.1"/>
</dbReference>
<comment type="subcellular location">
    <subcellularLocation>
        <location evidence="1">Cell membrane</location>
        <topology evidence="1">Multi-pass membrane protein</topology>
    </subcellularLocation>
</comment>
<evidence type="ECO:0000256" key="5">
    <source>
        <dbReference type="ARBA" id="ARBA00022989"/>
    </source>
</evidence>